<proteinExistence type="predicted"/>
<gene>
    <name evidence="1" type="ORF">M0812_20528</name>
</gene>
<dbReference type="EMBL" id="JANTQA010000047">
    <property type="protein sequence ID" value="KAJ3431614.1"/>
    <property type="molecule type" value="Genomic_DNA"/>
</dbReference>
<sequence length="85" mass="9697">MNQVQAKKKCGYFEMFGQVGSSCSPDKHENCYPYFRCNNGTCVQDNSGTQFKDSNDCWGGVCIDGLRIFFSKTETRILVFNFLLK</sequence>
<organism evidence="1 2">
    <name type="scientific">Anaeramoeba flamelloides</name>
    <dbReference type="NCBI Taxonomy" id="1746091"/>
    <lineage>
        <taxon>Eukaryota</taxon>
        <taxon>Metamonada</taxon>
        <taxon>Anaeramoebidae</taxon>
        <taxon>Anaeramoeba</taxon>
    </lineage>
</organism>
<name>A0AAV7YS34_9EUKA</name>
<dbReference type="Proteomes" id="UP001146793">
    <property type="component" value="Unassembled WGS sequence"/>
</dbReference>
<reference evidence="1" key="1">
    <citation type="submission" date="2022-08" db="EMBL/GenBank/DDBJ databases">
        <title>Novel sulphate-reducing endosymbionts in the free-living metamonad Anaeramoeba.</title>
        <authorList>
            <person name="Jerlstrom-Hultqvist J."/>
            <person name="Cepicka I."/>
            <person name="Gallot-Lavallee L."/>
            <person name="Salas-Leiva D."/>
            <person name="Curtis B.A."/>
            <person name="Zahonova K."/>
            <person name="Pipaliya S."/>
            <person name="Dacks J."/>
            <person name="Roger A.J."/>
        </authorList>
    </citation>
    <scope>NUCLEOTIDE SEQUENCE</scope>
    <source>
        <strain evidence="1">Busselton2</strain>
    </source>
</reference>
<protein>
    <submittedName>
        <fullName evidence="1">Uncharacterized protein</fullName>
    </submittedName>
</protein>
<comment type="caution">
    <text evidence="1">The sequence shown here is derived from an EMBL/GenBank/DDBJ whole genome shotgun (WGS) entry which is preliminary data.</text>
</comment>
<evidence type="ECO:0000313" key="2">
    <source>
        <dbReference type="Proteomes" id="UP001146793"/>
    </source>
</evidence>
<evidence type="ECO:0000313" key="1">
    <source>
        <dbReference type="EMBL" id="KAJ3431614.1"/>
    </source>
</evidence>
<dbReference type="AlphaFoldDB" id="A0AAV7YS34"/>
<accession>A0AAV7YS34</accession>